<dbReference type="Proteomes" id="UP000193719">
    <property type="component" value="Unassembled WGS sequence"/>
</dbReference>
<dbReference type="SUPFAM" id="SSF81296">
    <property type="entry name" value="E set domains"/>
    <property type="match status" value="1"/>
</dbReference>
<reference evidence="7 8" key="1">
    <citation type="submission" date="2016-08" db="EMBL/GenBank/DDBJ databases">
        <title>Genomes of anaerobic fungi encode conserved fungal cellulosomes for biomass hydrolysis.</title>
        <authorList>
            <consortium name="DOE Joint Genome Institute"/>
            <person name="Haitjema C.H."/>
            <person name="Gilmore S.P."/>
            <person name="Henske J.K."/>
            <person name="Solomon K.V."/>
            <person name="De Groot R."/>
            <person name="Kuo A."/>
            <person name="Mondo S.J."/>
            <person name="Salamov A.A."/>
            <person name="Labutti K."/>
            <person name="Zhao Z."/>
            <person name="Chiniquy J."/>
            <person name="Barry K."/>
            <person name="Brewer H.M."/>
            <person name="Purvine S.O."/>
            <person name="Wright A.T."/>
            <person name="Boxma B."/>
            <person name="Van Alen T."/>
            <person name="Hackstein J.H."/>
            <person name="Baker S.E."/>
            <person name="Grigoriev I.V."/>
            <person name="O'Malley M.A."/>
        </authorList>
    </citation>
    <scope>NUCLEOTIDE SEQUENCE [LARGE SCALE GENOMIC DNA]</scope>
    <source>
        <strain evidence="8">finn</strain>
    </source>
</reference>
<comment type="function">
    <text evidence="4">Regulates the GDP/GTP exchange reaction of the Rho proteins by inhibiting the dissociation of GDP from them, and the subsequent binding of GTP to them.</text>
</comment>
<accession>A0A1Y1VP32</accession>
<comment type="subcellular location">
    <subcellularLocation>
        <location evidence="1">Cytoplasm</location>
    </subcellularLocation>
</comment>
<proteinExistence type="inferred from homology"/>
<dbReference type="InterPro" id="IPR024792">
    <property type="entry name" value="RhoGDI_dom_sf"/>
</dbReference>
<evidence type="ECO:0000256" key="3">
    <source>
        <dbReference type="ARBA" id="ARBA00022490"/>
    </source>
</evidence>
<dbReference type="FunFam" id="2.70.50.30:FF:000001">
    <property type="entry name" value="Rho GDP-dissociation inhibitor 1"/>
    <property type="match status" value="1"/>
</dbReference>
<evidence type="ECO:0000256" key="4">
    <source>
        <dbReference type="ARBA" id="ARBA00054143"/>
    </source>
</evidence>
<protein>
    <recommendedName>
        <fullName evidence="5">Rho GDP-dissociation inhibitor</fullName>
    </recommendedName>
</protein>
<feature type="region of interest" description="Disordered" evidence="6">
    <location>
        <begin position="1"/>
        <end position="31"/>
    </location>
</feature>
<dbReference type="STRING" id="1754191.A0A1Y1VP32"/>
<dbReference type="AlphaFoldDB" id="A0A1Y1VP32"/>
<dbReference type="GO" id="GO:0005934">
    <property type="term" value="C:cellular bud tip"/>
    <property type="evidence" value="ECO:0007669"/>
    <property type="project" value="EnsemblFungi"/>
</dbReference>
<dbReference type="Gene3D" id="2.70.50.30">
    <property type="entry name" value="Coagulation Factor XIII, subunit A, domain 1"/>
    <property type="match status" value="1"/>
</dbReference>
<evidence type="ECO:0000256" key="5">
    <source>
        <dbReference type="ARBA" id="ARBA00071407"/>
    </source>
</evidence>
<comment type="caution">
    <text evidence="7">The sequence shown here is derived from an EMBL/GenBank/DDBJ whole genome shotgun (WGS) entry which is preliminary data.</text>
</comment>
<dbReference type="OrthoDB" id="1683373at2759"/>
<dbReference type="PRINTS" id="PR00492">
    <property type="entry name" value="RHOGDI"/>
</dbReference>
<name>A0A1Y1VP32_9FUNG</name>
<keyword evidence="8" id="KW-1185">Reference proteome</keyword>
<dbReference type="PANTHER" id="PTHR10980:SF3">
    <property type="entry name" value="LD16419P"/>
    <property type="match status" value="1"/>
</dbReference>
<comment type="similarity">
    <text evidence="2">Belongs to the Rho GDI family.</text>
</comment>
<dbReference type="Pfam" id="PF02115">
    <property type="entry name" value="Rho_GDI"/>
    <property type="match status" value="1"/>
</dbReference>
<dbReference type="GO" id="GO:0007015">
    <property type="term" value="P:actin filament organization"/>
    <property type="evidence" value="ECO:0007669"/>
    <property type="project" value="EnsemblFungi"/>
</dbReference>
<dbReference type="InterPro" id="IPR000406">
    <property type="entry name" value="Rho_GDI"/>
</dbReference>
<feature type="compositionally biased region" description="Polar residues" evidence="6">
    <location>
        <begin position="1"/>
        <end position="25"/>
    </location>
</feature>
<keyword evidence="3" id="KW-0963">Cytoplasm</keyword>
<dbReference type="EMBL" id="MCFH01000001">
    <property type="protein sequence ID" value="ORX60913.1"/>
    <property type="molecule type" value="Genomic_DNA"/>
</dbReference>
<evidence type="ECO:0000256" key="2">
    <source>
        <dbReference type="ARBA" id="ARBA00009758"/>
    </source>
</evidence>
<evidence type="ECO:0000313" key="7">
    <source>
        <dbReference type="EMBL" id="ORX60913.1"/>
    </source>
</evidence>
<sequence>MSNQSIDQPVSNGDSLEDLNPTQTEGYKVGEKKTIDELKNLDAEDESLNKWKESLGLKAAVGPSDDPRKVVVLSLAMEIDGRDDVVLDVSTPEKLKSLKDNPMTIKEGVEYKLKIKFKIQHEVVSGLKYIHVVKRKGIKVDRDEEMIGSFGPKLEPYEKKFAAEVAPSGFISRGHYTVKSRFIDDDNVCHLEFEWSFDIKKEWD</sequence>
<dbReference type="GO" id="GO:0005935">
    <property type="term" value="C:cellular bud neck"/>
    <property type="evidence" value="ECO:0007669"/>
    <property type="project" value="EnsemblFungi"/>
</dbReference>
<organism evidence="7 8">
    <name type="scientific">Piromyces finnis</name>
    <dbReference type="NCBI Taxonomy" id="1754191"/>
    <lineage>
        <taxon>Eukaryota</taxon>
        <taxon>Fungi</taxon>
        <taxon>Fungi incertae sedis</taxon>
        <taxon>Chytridiomycota</taxon>
        <taxon>Chytridiomycota incertae sedis</taxon>
        <taxon>Neocallimastigomycetes</taxon>
        <taxon>Neocallimastigales</taxon>
        <taxon>Neocallimastigaceae</taxon>
        <taxon>Piromyces</taxon>
    </lineage>
</organism>
<dbReference type="GO" id="GO:0005829">
    <property type="term" value="C:cytosol"/>
    <property type="evidence" value="ECO:0007669"/>
    <property type="project" value="EnsemblFungi"/>
</dbReference>
<dbReference type="GO" id="GO:0007266">
    <property type="term" value="P:Rho protein signal transduction"/>
    <property type="evidence" value="ECO:0007669"/>
    <property type="project" value="EnsemblFungi"/>
</dbReference>
<gene>
    <name evidence="7" type="ORF">BCR36DRAFT_578986</name>
</gene>
<evidence type="ECO:0000256" key="6">
    <source>
        <dbReference type="SAM" id="MobiDB-lite"/>
    </source>
</evidence>
<dbReference type="GO" id="GO:0016020">
    <property type="term" value="C:membrane"/>
    <property type="evidence" value="ECO:0007669"/>
    <property type="project" value="TreeGrafter"/>
</dbReference>
<dbReference type="PANTHER" id="PTHR10980">
    <property type="entry name" value="RHO GDP-DISSOCIATION INHIBITOR"/>
    <property type="match status" value="1"/>
</dbReference>
<dbReference type="GO" id="GO:0032889">
    <property type="term" value="P:regulation of vacuole fusion, non-autophagic"/>
    <property type="evidence" value="ECO:0007669"/>
    <property type="project" value="EnsemblFungi"/>
</dbReference>
<dbReference type="InterPro" id="IPR014756">
    <property type="entry name" value="Ig_E-set"/>
</dbReference>
<evidence type="ECO:0000313" key="8">
    <source>
        <dbReference type="Proteomes" id="UP000193719"/>
    </source>
</evidence>
<dbReference type="GO" id="GO:0005094">
    <property type="term" value="F:Rho GDP-dissociation inhibitor activity"/>
    <property type="evidence" value="ECO:0007669"/>
    <property type="project" value="EnsemblFungi"/>
</dbReference>
<evidence type="ECO:0000256" key="1">
    <source>
        <dbReference type="ARBA" id="ARBA00004496"/>
    </source>
</evidence>
<reference evidence="7 8" key="2">
    <citation type="submission" date="2016-08" db="EMBL/GenBank/DDBJ databases">
        <title>Pervasive Adenine N6-methylation of Active Genes in Fungi.</title>
        <authorList>
            <consortium name="DOE Joint Genome Institute"/>
            <person name="Mondo S.J."/>
            <person name="Dannebaum R.O."/>
            <person name="Kuo R.C."/>
            <person name="Labutti K."/>
            <person name="Haridas S."/>
            <person name="Kuo A."/>
            <person name="Salamov A."/>
            <person name="Ahrendt S.R."/>
            <person name="Lipzen A."/>
            <person name="Sullivan W."/>
            <person name="Andreopoulos W.B."/>
            <person name="Clum A."/>
            <person name="Lindquist E."/>
            <person name="Daum C."/>
            <person name="Ramamoorthy G.K."/>
            <person name="Gryganskyi A."/>
            <person name="Culley D."/>
            <person name="Magnuson J.K."/>
            <person name="James T.Y."/>
            <person name="O'Malley M.A."/>
            <person name="Stajich J.E."/>
            <person name="Spatafora J.W."/>
            <person name="Visel A."/>
            <person name="Grigoriev I.V."/>
        </authorList>
    </citation>
    <scope>NUCLEOTIDE SEQUENCE [LARGE SCALE GENOMIC DNA]</scope>
    <source>
        <strain evidence="8">finn</strain>
    </source>
</reference>